<evidence type="ECO:0000313" key="7">
    <source>
        <dbReference type="Proteomes" id="UP000509510"/>
    </source>
</evidence>
<dbReference type="InterPro" id="IPR000058">
    <property type="entry name" value="Znf_AN1"/>
</dbReference>
<keyword evidence="3" id="KW-0862">Zinc</keyword>
<dbReference type="AlphaFoldDB" id="A0A7H8QNY6"/>
<dbReference type="KEGG" id="trg:TRUGW13939_01973"/>
<keyword evidence="1" id="KW-0479">Metal-binding</keyword>
<keyword evidence="7" id="KW-1185">Reference proteome</keyword>
<feature type="domain" description="AN1-type" evidence="5">
    <location>
        <begin position="16"/>
        <end position="64"/>
    </location>
</feature>
<dbReference type="GO" id="GO:0005737">
    <property type="term" value="C:cytoplasm"/>
    <property type="evidence" value="ECO:0007669"/>
    <property type="project" value="TreeGrafter"/>
</dbReference>
<dbReference type="EMBL" id="CP055898">
    <property type="protein sequence ID" value="QKX54883.1"/>
    <property type="molecule type" value="Genomic_DNA"/>
</dbReference>
<dbReference type="Gene3D" id="4.10.1110.10">
    <property type="entry name" value="AN1-like Zinc finger"/>
    <property type="match status" value="2"/>
</dbReference>
<dbReference type="PROSITE" id="PS51039">
    <property type="entry name" value="ZF_AN1"/>
    <property type="match status" value="2"/>
</dbReference>
<accession>A0A7H8QNY6</accession>
<dbReference type="Proteomes" id="UP000509510">
    <property type="component" value="Chromosome I"/>
</dbReference>
<feature type="domain" description="AN1-type" evidence="5">
    <location>
        <begin position="84"/>
        <end position="136"/>
    </location>
</feature>
<dbReference type="PANTHER" id="PTHR14677">
    <property type="entry name" value="ARSENITE INDUCUBLE RNA ASSOCIATED PROTEIN AIP-1-RELATED"/>
    <property type="match status" value="1"/>
</dbReference>
<gene>
    <name evidence="6" type="ORF">TRUGW13939_01973</name>
</gene>
<evidence type="ECO:0000256" key="3">
    <source>
        <dbReference type="ARBA" id="ARBA00022833"/>
    </source>
</evidence>
<dbReference type="GeneID" id="55989483"/>
<evidence type="ECO:0000259" key="5">
    <source>
        <dbReference type="PROSITE" id="PS51039"/>
    </source>
</evidence>
<organism evidence="6 7">
    <name type="scientific">Talaromyces rugulosus</name>
    <name type="common">Penicillium rugulosum</name>
    <dbReference type="NCBI Taxonomy" id="121627"/>
    <lineage>
        <taxon>Eukaryota</taxon>
        <taxon>Fungi</taxon>
        <taxon>Dikarya</taxon>
        <taxon>Ascomycota</taxon>
        <taxon>Pezizomycotina</taxon>
        <taxon>Eurotiomycetes</taxon>
        <taxon>Eurotiomycetidae</taxon>
        <taxon>Eurotiales</taxon>
        <taxon>Trichocomaceae</taxon>
        <taxon>Talaromyces</taxon>
        <taxon>Talaromyces sect. Islandici</taxon>
    </lineage>
</organism>
<keyword evidence="2 4" id="KW-0863">Zinc-finger</keyword>
<dbReference type="GO" id="GO:0008270">
    <property type="term" value="F:zinc ion binding"/>
    <property type="evidence" value="ECO:0007669"/>
    <property type="project" value="UniProtKB-KW"/>
</dbReference>
<dbReference type="Pfam" id="PF25327">
    <property type="entry name" value="UBL_ZFAND1"/>
    <property type="match status" value="1"/>
</dbReference>
<dbReference type="PANTHER" id="PTHR14677:SF40">
    <property type="entry name" value="CDC48-ASSOCIATED UBIQUITIN-LIKE_ZINC FINGER PROTEIN 1"/>
    <property type="match status" value="1"/>
</dbReference>
<sequence>MTDNSSFTPMADTDLEAIGRNCQYEFCGQLDFLPFRCESCRGTYCLDHRTETTHKCAHAGEWARKRREAAAGGPLAAPKAKSSVYNTDQCSHPACKSLINTATRVGVHCDQCNRDYCLDHRLGEQHDCAKLTPLGARVRSNNNNAKPGDTIRSMFSRLRGVGKDISKTTTIKLPSSVQARLSSSATGRGAVAQLNQMKRTAKGDASVPADRRIYLHVVGTSDRPTTNNEPPMGDFFYDARWKVGRVLDDAARKLRIENVNNRGGGEEARLRVFHVEAGKFLEFSDAIGDVTSGHTVVLLRGAGVLLDK</sequence>
<evidence type="ECO:0000313" key="6">
    <source>
        <dbReference type="EMBL" id="QKX54883.1"/>
    </source>
</evidence>
<evidence type="ECO:0000256" key="4">
    <source>
        <dbReference type="PROSITE-ProRule" id="PRU00449"/>
    </source>
</evidence>
<reference evidence="7" key="1">
    <citation type="submission" date="2020-06" db="EMBL/GenBank/DDBJ databases">
        <title>A chromosome-scale genome assembly of Talaromyces rugulosus W13939.</title>
        <authorList>
            <person name="Wang B."/>
            <person name="Guo L."/>
            <person name="Ye K."/>
            <person name="Wang L."/>
        </authorList>
    </citation>
    <scope>NUCLEOTIDE SEQUENCE [LARGE SCALE GENOMIC DNA]</scope>
    <source>
        <strain evidence="7">W13939</strain>
    </source>
</reference>
<dbReference type="Pfam" id="PF01428">
    <property type="entry name" value="zf-AN1"/>
    <property type="match status" value="2"/>
</dbReference>
<dbReference type="SUPFAM" id="SSF118310">
    <property type="entry name" value="AN1-like Zinc finger"/>
    <property type="match status" value="2"/>
</dbReference>
<evidence type="ECO:0000256" key="2">
    <source>
        <dbReference type="ARBA" id="ARBA00022771"/>
    </source>
</evidence>
<proteinExistence type="predicted"/>
<dbReference type="InterPro" id="IPR057358">
    <property type="entry name" value="UBL_ZFAND1-like"/>
</dbReference>
<dbReference type="SMART" id="SM00154">
    <property type="entry name" value="ZnF_AN1"/>
    <property type="match status" value="2"/>
</dbReference>
<protein>
    <recommendedName>
        <fullName evidence="5">AN1-type domain-containing protein</fullName>
    </recommendedName>
</protein>
<dbReference type="RefSeq" id="XP_035341062.1">
    <property type="nucleotide sequence ID" value="XM_035485169.1"/>
</dbReference>
<dbReference type="InterPro" id="IPR035896">
    <property type="entry name" value="AN1-like_Znf"/>
</dbReference>
<name>A0A7H8QNY6_TALRU</name>
<evidence type="ECO:0000256" key="1">
    <source>
        <dbReference type="ARBA" id="ARBA00022723"/>
    </source>
</evidence>
<dbReference type="OrthoDB" id="431929at2759"/>